<evidence type="ECO:0000313" key="1">
    <source>
        <dbReference type="EMBL" id="CAJ1374500.1"/>
    </source>
</evidence>
<dbReference type="Proteomes" id="UP001178507">
    <property type="component" value="Unassembled WGS sequence"/>
</dbReference>
<dbReference type="Gene3D" id="3.40.50.150">
    <property type="entry name" value="Vaccinia Virus protein VP39"/>
    <property type="match status" value="1"/>
</dbReference>
<accession>A0AA36HTH2</accession>
<protein>
    <submittedName>
        <fullName evidence="1">Uncharacterized protein</fullName>
    </submittedName>
</protein>
<dbReference type="AlphaFoldDB" id="A0AA36HTH2"/>
<organism evidence="1 2">
    <name type="scientific">Effrenium voratum</name>
    <dbReference type="NCBI Taxonomy" id="2562239"/>
    <lineage>
        <taxon>Eukaryota</taxon>
        <taxon>Sar</taxon>
        <taxon>Alveolata</taxon>
        <taxon>Dinophyceae</taxon>
        <taxon>Suessiales</taxon>
        <taxon>Symbiodiniaceae</taxon>
        <taxon>Effrenium</taxon>
    </lineage>
</organism>
<dbReference type="EMBL" id="CAUJNA010000255">
    <property type="protein sequence ID" value="CAJ1374500.1"/>
    <property type="molecule type" value="Genomic_DNA"/>
</dbReference>
<dbReference type="SUPFAM" id="SSF53335">
    <property type="entry name" value="S-adenosyl-L-methionine-dependent methyltransferases"/>
    <property type="match status" value="1"/>
</dbReference>
<comment type="caution">
    <text evidence="1">The sequence shown here is derived from an EMBL/GenBank/DDBJ whole genome shotgun (WGS) entry which is preliminary data.</text>
</comment>
<keyword evidence="2" id="KW-1185">Reference proteome</keyword>
<name>A0AA36HTH2_9DINO</name>
<gene>
    <name evidence="1" type="ORF">EVOR1521_LOCUS4039</name>
</gene>
<dbReference type="InterPro" id="IPR029063">
    <property type="entry name" value="SAM-dependent_MTases_sf"/>
</dbReference>
<proteinExistence type="predicted"/>
<reference evidence="1" key="1">
    <citation type="submission" date="2023-08" db="EMBL/GenBank/DDBJ databases">
        <authorList>
            <person name="Chen Y."/>
            <person name="Shah S."/>
            <person name="Dougan E. K."/>
            <person name="Thang M."/>
            <person name="Chan C."/>
        </authorList>
    </citation>
    <scope>NUCLEOTIDE SEQUENCE</scope>
</reference>
<sequence length="886" mass="99123">MSAMDPALGVLTLPLRVSLVAQVIKQEPDLGGTLMEGINARQHFVVITSIKETGLVTLFNAELTAAVPQPRLLLDGRSGWAGHLKPTFGDFFQLKELCAGIGGFSQGANFVGIKTVACLDHSALACAALRLQGHYTIHSNIEDQQALLQLHDQWASRRKRWWCIMLPNDDRIPFRLLPWPASNPFPNVGSVIQEWPFLPDEDEDNLAWTLVEEEAKYGNPDYGRDLRHLNLAAPAPTAVWVFAHVVNWIVQIYAKRPGLTWDETAVLYNLHEILNYAACIDPRPWGVITPAEAHELLHATTRTLPNELQLIDRVVIIFPYNNHWTLLTLEPLEDHTQDKNNWQALKALASRPASRFRWIDYNELQGHIAERANSKFGTNIPNAKNKKLKGQSHAGRALSLQVDPNHLVILEGIFADDEDNPVAQIAFSDIGCNKRGFALTTVEDAMRFIKDAQSISTEALALITTAELPHHQQTETIRFPAVYTGTNEPILLTGSLLQIGDVLVKRVTKTAEPLEDEIDTSTLRVSVFADEYPQDWSLFIKAPIKTIIRNTPLLLKCTDDSCKNKCTRFHPAVDEAVDKVISRIEHCVLFHAHIRVPLSAAPLLQATSGSNGVYFDPRSKDGKSIDPNHTVIWLPGASCQEAKHKSRTSDHAIAITRLGGKYGIRVREQDEKAAWAYLRPGHDYIQVKITGVFRPFPLPHGVQRTGVAQLLKQWQWLSNPAGAPLKEQPGKSALQPNPQRGFMVWNHDDLRLSGPRTNYRKFEAWHANKRKQAINLKFEESNGVLYNFIKEDKAPPIDTLAIARDYTILAVDPSNSFVHLDKAIYAKGSSTWSLHAEPAHAQLETADVAQVDSDRLLCPGDTLEQNASVTHIDDIHQELLELWSSR</sequence>
<evidence type="ECO:0000313" key="2">
    <source>
        <dbReference type="Proteomes" id="UP001178507"/>
    </source>
</evidence>